<organism evidence="2 3">
    <name type="scientific">Mycena albidolilacea</name>
    <dbReference type="NCBI Taxonomy" id="1033008"/>
    <lineage>
        <taxon>Eukaryota</taxon>
        <taxon>Fungi</taxon>
        <taxon>Dikarya</taxon>
        <taxon>Basidiomycota</taxon>
        <taxon>Agaricomycotina</taxon>
        <taxon>Agaricomycetes</taxon>
        <taxon>Agaricomycetidae</taxon>
        <taxon>Agaricales</taxon>
        <taxon>Marasmiineae</taxon>
        <taxon>Mycenaceae</taxon>
        <taxon>Mycena</taxon>
    </lineage>
</organism>
<comment type="caution">
    <text evidence="2">The sequence shown here is derived from an EMBL/GenBank/DDBJ whole genome shotgun (WGS) entry which is preliminary data.</text>
</comment>
<dbReference type="EMBL" id="JARIHO010000087">
    <property type="protein sequence ID" value="KAJ7307771.1"/>
    <property type="molecule type" value="Genomic_DNA"/>
</dbReference>
<dbReference type="Proteomes" id="UP001218218">
    <property type="component" value="Unassembled WGS sequence"/>
</dbReference>
<reference evidence="2" key="1">
    <citation type="submission" date="2023-03" db="EMBL/GenBank/DDBJ databases">
        <title>Massive genome expansion in bonnet fungi (Mycena s.s.) driven by repeated elements and novel gene families across ecological guilds.</title>
        <authorList>
            <consortium name="Lawrence Berkeley National Laboratory"/>
            <person name="Harder C.B."/>
            <person name="Miyauchi S."/>
            <person name="Viragh M."/>
            <person name="Kuo A."/>
            <person name="Thoen E."/>
            <person name="Andreopoulos B."/>
            <person name="Lu D."/>
            <person name="Skrede I."/>
            <person name="Drula E."/>
            <person name="Henrissat B."/>
            <person name="Morin E."/>
            <person name="Kohler A."/>
            <person name="Barry K."/>
            <person name="LaButti K."/>
            <person name="Morin E."/>
            <person name="Salamov A."/>
            <person name="Lipzen A."/>
            <person name="Mereny Z."/>
            <person name="Hegedus B."/>
            <person name="Baldrian P."/>
            <person name="Stursova M."/>
            <person name="Weitz H."/>
            <person name="Taylor A."/>
            <person name="Grigoriev I.V."/>
            <person name="Nagy L.G."/>
            <person name="Martin F."/>
            <person name="Kauserud H."/>
        </authorList>
    </citation>
    <scope>NUCLEOTIDE SEQUENCE</scope>
    <source>
        <strain evidence="2">CBHHK002</strain>
    </source>
</reference>
<proteinExistence type="predicted"/>
<keyword evidence="3" id="KW-1185">Reference proteome</keyword>
<evidence type="ECO:0000313" key="3">
    <source>
        <dbReference type="Proteomes" id="UP001218218"/>
    </source>
</evidence>
<feature type="region of interest" description="Disordered" evidence="1">
    <location>
        <begin position="156"/>
        <end position="195"/>
    </location>
</feature>
<name>A0AAD6Z4N4_9AGAR</name>
<gene>
    <name evidence="2" type="ORF">DFH08DRAFT_824082</name>
</gene>
<sequence length="246" mass="27779">MPYNVASFSAQDFENCRQYAKALIAFVNGTGPNPARMPDGYREVYLIKVPGAPLPEHFNNIINQRRAESAECLAQDNTSLMQVMRSMMDVHGDLVRQVLASRLEREIHELNRPVMGFVRQQPRPVFRTDRGAITASVRPSFNHAHAGRSLVDRIKHRSNAGASAGVQGPRRRRVRRNRRNRKQRMDTDCSEASSSGLTTIVEELELSKESDVLVDVKESDDLINLMETDNEWEDNGMNADMTNLGN</sequence>
<protein>
    <submittedName>
        <fullName evidence="2">Uncharacterized protein</fullName>
    </submittedName>
</protein>
<dbReference type="AlphaFoldDB" id="A0AAD6Z4N4"/>
<feature type="compositionally biased region" description="Basic residues" evidence="1">
    <location>
        <begin position="169"/>
        <end position="182"/>
    </location>
</feature>
<evidence type="ECO:0000313" key="2">
    <source>
        <dbReference type="EMBL" id="KAJ7307771.1"/>
    </source>
</evidence>
<evidence type="ECO:0000256" key="1">
    <source>
        <dbReference type="SAM" id="MobiDB-lite"/>
    </source>
</evidence>
<feature type="region of interest" description="Disordered" evidence="1">
    <location>
        <begin position="227"/>
        <end position="246"/>
    </location>
</feature>
<accession>A0AAD6Z4N4</accession>